<keyword evidence="3" id="KW-0456">Lyase</keyword>
<dbReference type="InterPro" id="IPR012334">
    <property type="entry name" value="Pectin_lyas_fold"/>
</dbReference>
<dbReference type="Gene3D" id="2.160.20.10">
    <property type="entry name" value="Single-stranded right-handed beta-helix, Pectin lyase-like"/>
    <property type="match status" value="1"/>
</dbReference>
<name>A0A5C6CTK5_9BACT</name>
<feature type="domain" description="Rhamnogalacturonase A/B/Epimerase-like pectate lyase" evidence="2">
    <location>
        <begin position="155"/>
        <end position="215"/>
    </location>
</feature>
<dbReference type="SUPFAM" id="SSF51126">
    <property type="entry name" value="Pectin lyase-like"/>
    <property type="match status" value="1"/>
</dbReference>
<feature type="transmembrane region" description="Helical" evidence="1">
    <location>
        <begin position="84"/>
        <end position="107"/>
    </location>
</feature>
<reference evidence="3 4" key="1">
    <citation type="submission" date="2019-02" db="EMBL/GenBank/DDBJ databases">
        <title>Deep-cultivation of Planctomycetes and their phenomic and genomic characterization uncovers novel biology.</title>
        <authorList>
            <person name="Wiegand S."/>
            <person name="Jogler M."/>
            <person name="Boedeker C."/>
            <person name="Pinto D."/>
            <person name="Vollmers J."/>
            <person name="Rivas-Marin E."/>
            <person name="Kohn T."/>
            <person name="Peeters S.H."/>
            <person name="Heuer A."/>
            <person name="Rast P."/>
            <person name="Oberbeckmann S."/>
            <person name="Bunk B."/>
            <person name="Jeske O."/>
            <person name="Meyerdierks A."/>
            <person name="Storesund J.E."/>
            <person name="Kallscheuer N."/>
            <person name="Luecker S."/>
            <person name="Lage O.M."/>
            <person name="Pohl T."/>
            <person name="Merkel B.J."/>
            <person name="Hornburger P."/>
            <person name="Mueller R.-W."/>
            <person name="Bruemmer F."/>
            <person name="Labrenz M."/>
            <person name="Spormann A.M."/>
            <person name="Op Den Camp H."/>
            <person name="Overmann J."/>
            <person name="Amann R."/>
            <person name="Jetten M.S.M."/>
            <person name="Mascher T."/>
            <person name="Medema M.H."/>
            <person name="Devos D.P."/>
            <person name="Kaster A.-K."/>
            <person name="Ovreas L."/>
            <person name="Rohde M."/>
            <person name="Galperin M.Y."/>
            <person name="Jogler C."/>
        </authorList>
    </citation>
    <scope>NUCLEOTIDE SEQUENCE [LARGE SCALE GENOMIC DNA]</scope>
    <source>
        <strain evidence="3 4">Poly41</strain>
    </source>
</reference>
<organism evidence="3 4">
    <name type="scientific">Novipirellula artificiosorum</name>
    <dbReference type="NCBI Taxonomy" id="2528016"/>
    <lineage>
        <taxon>Bacteria</taxon>
        <taxon>Pseudomonadati</taxon>
        <taxon>Planctomycetota</taxon>
        <taxon>Planctomycetia</taxon>
        <taxon>Pirellulales</taxon>
        <taxon>Pirellulaceae</taxon>
        <taxon>Novipirellula</taxon>
    </lineage>
</organism>
<evidence type="ECO:0000313" key="4">
    <source>
        <dbReference type="Proteomes" id="UP000319143"/>
    </source>
</evidence>
<keyword evidence="4" id="KW-1185">Reference proteome</keyword>
<proteinExistence type="predicted"/>
<evidence type="ECO:0000256" key="1">
    <source>
        <dbReference type="SAM" id="Phobius"/>
    </source>
</evidence>
<evidence type="ECO:0000313" key="3">
    <source>
        <dbReference type="EMBL" id="TWU27930.1"/>
    </source>
</evidence>
<dbReference type="Proteomes" id="UP000319143">
    <property type="component" value="Unassembled WGS sequence"/>
</dbReference>
<dbReference type="InterPro" id="IPR024535">
    <property type="entry name" value="RHGA/B-epi-like_pectate_lyase"/>
</dbReference>
<keyword evidence="1" id="KW-0472">Membrane</keyword>
<gene>
    <name evidence="3" type="ORF">Poly41_70040</name>
</gene>
<dbReference type="GO" id="GO:0016829">
    <property type="term" value="F:lyase activity"/>
    <property type="evidence" value="ECO:0007669"/>
    <property type="project" value="UniProtKB-KW"/>
</dbReference>
<dbReference type="Pfam" id="PF12708">
    <property type="entry name" value="Pect-lyase_RHGA_epim"/>
    <property type="match status" value="1"/>
</dbReference>
<protein>
    <submittedName>
        <fullName evidence="3">Pectate lyase superfamily protein</fullName>
    </submittedName>
</protein>
<dbReference type="InterPro" id="IPR011050">
    <property type="entry name" value="Pectin_lyase_fold/virulence"/>
</dbReference>
<evidence type="ECO:0000259" key="2">
    <source>
        <dbReference type="Pfam" id="PF12708"/>
    </source>
</evidence>
<sequence>MKFGVCKYDAVKADRHEGAGYEVGYRVPSQRHEPPKQLINVVVTCKRDTRRLEYRDGRFCSILSSLPTRAKSLDTQPTYHECPVWILIMVTPFIAVAAALLASLFLASDGAAQHYSELWGERGELWEPGRPLNDFSDQAGYRGGTVPLPRREVRVSVKDFGAIGDGEADDTQAIIDAIEACPEGGAVFIPIGRYKITDWIRIENLENVTIRGENMFETELWFPLGLEDIHSAPTRTTGNIPTTRYSWGGGFFWFDDAEELGIENFSFIFPDRPYEEHFKERGYNMIRLDGTNCWTKNVRGYNAVSGIRAAEAAAAEQLEWRDAM</sequence>
<dbReference type="AlphaFoldDB" id="A0A5C6CTK5"/>
<keyword evidence="1" id="KW-0812">Transmembrane</keyword>
<dbReference type="EMBL" id="SJPV01000035">
    <property type="protein sequence ID" value="TWU27930.1"/>
    <property type="molecule type" value="Genomic_DNA"/>
</dbReference>
<keyword evidence="1" id="KW-1133">Transmembrane helix</keyword>
<comment type="caution">
    <text evidence="3">The sequence shown here is derived from an EMBL/GenBank/DDBJ whole genome shotgun (WGS) entry which is preliminary data.</text>
</comment>
<accession>A0A5C6CTK5</accession>